<dbReference type="InterPro" id="IPR006311">
    <property type="entry name" value="TAT_signal"/>
</dbReference>
<dbReference type="SUPFAM" id="SSF53649">
    <property type="entry name" value="Alkaline phosphatase-like"/>
    <property type="match status" value="1"/>
</dbReference>
<dbReference type="InterPro" id="IPR000917">
    <property type="entry name" value="Sulfatase_N"/>
</dbReference>
<evidence type="ECO:0000256" key="2">
    <source>
        <dbReference type="ARBA" id="ARBA00022801"/>
    </source>
</evidence>
<keyword evidence="2" id="KW-0378">Hydrolase</keyword>
<protein>
    <recommendedName>
        <fullName evidence="3">Sulfatase N-terminal domain-containing protein</fullName>
    </recommendedName>
</protein>
<evidence type="ECO:0000256" key="1">
    <source>
        <dbReference type="ARBA" id="ARBA00008779"/>
    </source>
</evidence>
<accession>X0SF58</accession>
<proteinExistence type="inferred from homology"/>
<dbReference type="AlphaFoldDB" id="X0SF58"/>
<dbReference type="InterPro" id="IPR017850">
    <property type="entry name" value="Alkaline_phosphatase_core_sf"/>
</dbReference>
<dbReference type="PANTHER" id="PTHR42693">
    <property type="entry name" value="ARYLSULFATASE FAMILY MEMBER"/>
    <property type="match status" value="1"/>
</dbReference>
<comment type="similarity">
    <text evidence="1">Belongs to the sulfatase family.</text>
</comment>
<dbReference type="InterPro" id="IPR019546">
    <property type="entry name" value="TAT_signal_bac_arc"/>
</dbReference>
<organism evidence="4">
    <name type="scientific">marine sediment metagenome</name>
    <dbReference type="NCBI Taxonomy" id="412755"/>
    <lineage>
        <taxon>unclassified sequences</taxon>
        <taxon>metagenomes</taxon>
        <taxon>ecological metagenomes</taxon>
    </lineage>
</organism>
<dbReference type="InterPro" id="IPR050738">
    <property type="entry name" value="Sulfatase"/>
</dbReference>
<feature type="non-terminal residue" evidence="4">
    <location>
        <position position="289"/>
    </location>
</feature>
<dbReference type="Gene3D" id="3.40.720.10">
    <property type="entry name" value="Alkaline Phosphatase, subunit A"/>
    <property type="match status" value="1"/>
</dbReference>
<name>X0SF58_9ZZZZ</name>
<reference evidence="4" key="1">
    <citation type="journal article" date="2014" name="Front. Microbiol.">
        <title>High frequency of phylogenetically diverse reductive dehalogenase-homologous genes in deep subseafloor sedimentary metagenomes.</title>
        <authorList>
            <person name="Kawai M."/>
            <person name="Futagami T."/>
            <person name="Toyoda A."/>
            <person name="Takaki Y."/>
            <person name="Nishi S."/>
            <person name="Hori S."/>
            <person name="Arai W."/>
            <person name="Tsubouchi T."/>
            <person name="Morono Y."/>
            <person name="Uchiyama I."/>
            <person name="Ito T."/>
            <person name="Fujiyama A."/>
            <person name="Inagaki F."/>
            <person name="Takami H."/>
        </authorList>
    </citation>
    <scope>NUCLEOTIDE SEQUENCE</scope>
    <source>
        <strain evidence="4">Expedition CK06-06</strain>
    </source>
</reference>
<evidence type="ECO:0000313" key="4">
    <source>
        <dbReference type="EMBL" id="GAF79683.1"/>
    </source>
</evidence>
<gene>
    <name evidence="4" type="ORF">S01H1_06244</name>
</gene>
<dbReference type="EMBL" id="BARS01003234">
    <property type="protein sequence ID" value="GAF79683.1"/>
    <property type="molecule type" value="Genomic_DNA"/>
</dbReference>
<dbReference type="Pfam" id="PF00884">
    <property type="entry name" value="Sulfatase"/>
    <property type="match status" value="1"/>
</dbReference>
<evidence type="ECO:0000259" key="3">
    <source>
        <dbReference type="Pfam" id="PF00884"/>
    </source>
</evidence>
<comment type="caution">
    <text evidence="4">The sequence shown here is derived from an EMBL/GenBank/DDBJ whole genome shotgun (WGS) entry which is preliminary data.</text>
</comment>
<dbReference type="PROSITE" id="PS51318">
    <property type="entry name" value="TAT"/>
    <property type="match status" value="1"/>
</dbReference>
<feature type="domain" description="Sulfatase N-terminal" evidence="3">
    <location>
        <begin position="59"/>
        <end position="287"/>
    </location>
</feature>
<dbReference type="NCBIfam" id="TIGR01409">
    <property type="entry name" value="TAT_signal_seq"/>
    <property type="match status" value="1"/>
</dbReference>
<dbReference type="PANTHER" id="PTHR42693:SF53">
    <property type="entry name" value="ENDO-4-O-SULFATASE"/>
    <property type="match status" value="1"/>
</dbReference>
<sequence>MMDNTRRDFLKTIGLGATVMGFDELSRATMPKALSAARATGKPFDKTQGKPFDRAQGKPNVVFILTDDQGYGDMGCHGNKFIHTPQQDKLHAESVRFTDFHVSPCCSPTRAQLMTGRYSSRSGVWHTVQGRSLLHRDEVTMADVFKAGGYRTGIFGKWHLGDNYPYRPKDRGFDEVLIHGGGGVGNIPDYWANNYFDDTYCHNGKWEKYQGYCTDVWFDEALKFIEASKKSPFFCYIPTNAPHLPYVVPQKYAKLYRGKLPPGLMEFYGMITNIDDNLGRLRKKLADLG</sequence>
<dbReference type="GO" id="GO:0004065">
    <property type="term" value="F:arylsulfatase activity"/>
    <property type="evidence" value="ECO:0007669"/>
    <property type="project" value="TreeGrafter"/>
</dbReference>